<dbReference type="InterPro" id="IPR014710">
    <property type="entry name" value="RmlC-like_jellyroll"/>
</dbReference>
<evidence type="ECO:0000256" key="4">
    <source>
        <dbReference type="ARBA" id="ARBA00008086"/>
    </source>
</evidence>
<dbReference type="CDD" id="cd20491">
    <property type="entry name" value="cupin_KduI_C"/>
    <property type="match status" value="1"/>
</dbReference>
<dbReference type="PATRIC" id="fig|874156.12.peg.11"/>
<dbReference type="UniPathway" id="UPA00545">
    <property type="reaction ID" value="UER00826"/>
</dbReference>
<evidence type="ECO:0000256" key="2">
    <source>
        <dbReference type="ARBA" id="ARBA00001947"/>
    </source>
</evidence>
<evidence type="ECO:0000256" key="5">
    <source>
        <dbReference type="ARBA" id="ARBA00012547"/>
    </source>
</evidence>
<keyword evidence="7" id="KW-0862">Zinc</keyword>
<dbReference type="Proteomes" id="UP000053455">
    <property type="component" value="Unassembled WGS sequence"/>
</dbReference>
<dbReference type="PANTHER" id="PTHR38461:SF1">
    <property type="entry name" value="4-DEOXY-L-THREO-5-HEXOSULOSE-URONATE KETOL-ISOMERASE"/>
    <property type="match status" value="1"/>
</dbReference>
<dbReference type="Gene3D" id="2.60.120.10">
    <property type="entry name" value="Jelly Rolls"/>
    <property type="match status" value="1"/>
</dbReference>
<organism evidence="9 10">
    <name type="scientific">Aurantiacibacter marinus</name>
    <dbReference type="NCBI Taxonomy" id="874156"/>
    <lineage>
        <taxon>Bacteria</taxon>
        <taxon>Pseudomonadati</taxon>
        <taxon>Pseudomonadota</taxon>
        <taxon>Alphaproteobacteria</taxon>
        <taxon>Sphingomonadales</taxon>
        <taxon>Erythrobacteraceae</taxon>
        <taxon>Aurantiacibacter</taxon>
    </lineage>
</organism>
<comment type="cofactor">
    <cofactor evidence="2">
        <name>Zn(2+)</name>
        <dbReference type="ChEBI" id="CHEBI:29105"/>
    </cofactor>
</comment>
<dbReference type="GO" id="GO:0046872">
    <property type="term" value="F:metal ion binding"/>
    <property type="evidence" value="ECO:0007669"/>
    <property type="project" value="UniProtKB-KW"/>
</dbReference>
<sequence>MRNEDLRESFVVGELMQDGVLAMTLSDIDRGIIGSAVPTGEILAFGSFEELGGGAFTSRREVGVINIGAPGSITVGDESFAMNRLDSLYIGRGDHSVSFKSDDPADPARFYFVSYPAHASYPHKRVTQAEAHRIDLGEGKTCNERTIFQSLRPGIVESCQLVMGFTCIAEGSVWNTFPPHTHDRRSEFYFYFDLDDDARVFHFMGKPDELKALAMSNEEAALSPSWSMHCGVGSGAYSFIWSMGGENQEFDDMDHVKQAALA</sequence>
<dbReference type="SUPFAM" id="SSF51182">
    <property type="entry name" value="RmlC-like cupins"/>
    <property type="match status" value="1"/>
</dbReference>
<dbReference type="OrthoDB" id="9770644at2"/>
<keyword evidence="6" id="KW-0479">Metal-binding</keyword>
<dbReference type="GO" id="GO:0045490">
    <property type="term" value="P:pectin catabolic process"/>
    <property type="evidence" value="ECO:0007669"/>
    <property type="project" value="UniProtKB-UniPathway"/>
</dbReference>
<gene>
    <name evidence="9" type="ORF">AAV99_00055</name>
</gene>
<dbReference type="PANTHER" id="PTHR38461">
    <property type="entry name" value="4-DEOXY-L-THREO-5-HEXOSULOSE-URONATE KETOL-ISOMERASE"/>
    <property type="match status" value="1"/>
</dbReference>
<reference evidence="9 10" key="1">
    <citation type="submission" date="2015-04" db="EMBL/GenBank/DDBJ databases">
        <title>The draft genome sequence of Erythrobacter marinus HWDM-33.</title>
        <authorList>
            <person name="Zhuang L."/>
            <person name="Liu Y."/>
            <person name="Shao Z."/>
        </authorList>
    </citation>
    <scope>NUCLEOTIDE SEQUENCE [LARGE SCALE GENOMIC DNA]</scope>
    <source>
        <strain evidence="9 10">HWDM-33</strain>
    </source>
</reference>
<dbReference type="InterPro" id="IPR021120">
    <property type="entry name" value="KduI/IolB_isomerase"/>
</dbReference>
<dbReference type="NCBIfam" id="NF002091">
    <property type="entry name" value="PRK00924.1"/>
    <property type="match status" value="1"/>
</dbReference>
<evidence type="ECO:0000313" key="10">
    <source>
        <dbReference type="Proteomes" id="UP000053455"/>
    </source>
</evidence>
<dbReference type="STRING" id="874156.GCA_001021555_01280"/>
<dbReference type="AlphaFoldDB" id="A0A0H0XQ21"/>
<protein>
    <recommendedName>
        <fullName evidence="5">5-dehydro-4-deoxy-D-glucuronate isomerase</fullName>
        <ecNumber evidence="5">5.3.1.17</ecNumber>
    </recommendedName>
</protein>
<dbReference type="InterPro" id="IPR011051">
    <property type="entry name" value="RmlC_Cupin_sf"/>
</dbReference>
<dbReference type="GO" id="GO:0008697">
    <property type="term" value="F:4-deoxy-L-threo-5-hexosulose-uronate ketol-isomerase activity"/>
    <property type="evidence" value="ECO:0007669"/>
    <property type="project" value="UniProtKB-EC"/>
</dbReference>
<proteinExistence type="inferred from homology"/>
<dbReference type="GO" id="GO:0042840">
    <property type="term" value="P:D-glucuronate catabolic process"/>
    <property type="evidence" value="ECO:0007669"/>
    <property type="project" value="TreeGrafter"/>
</dbReference>
<comment type="caution">
    <text evidence="9">The sequence shown here is derived from an EMBL/GenBank/DDBJ whole genome shotgun (WGS) entry which is preliminary data.</text>
</comment>
<dbReference type="EMBL" id="LBHU01000001">
    <property type="protein sequence ID" value="KLI64121.1"/>
    <property type="molecule type" value="Genomic_DNA"/>
</dbReference>
<name>A0A0H0XQ21_9SPHN</name>
<dbReference type="Pfam" id="PF04962">
    <property type="entry name" value="KduI"/>
    <property type="match status" value="1"/>
</dbReference>
<evidence type="ECO:0000256" key="6">
    <source>
        <dbReference type="ARBA" id="ARBA00022723"/>
    </source>
</evidence>
<dbReference type="CDD" id="cd20294">
    <property type="entry name" value="cupin_KduI_N"/>
    <property type="match status" value="1"/>
</dbReference>
<dbReference type="InterPro" id="IPR007045">
    <property type="entry name" value="KduI"/>
</dbReference>
<evidence type="ECO:0000256" key="3">
    <source>
        <dbReference type="ARBA" id="ARBA00005148"/>
    </source>
</evidence>
<keyword evidence="8 9" id="KW-0413">Isomerase</keyword>
<accession>A0A0H0XQ21</accession>
<comment type="catalytic activity">
    <reaction evidence="1">
        <text>5-dehydro-4-deoxy-D-glucuronate = 3-deoxy-D-glycero-2,5-hexodiulosonate</text>
        <dbReference type="Rhea" id="RHEA:23896"/>
        <dbReference type="ChEBI" id="CHEBI:17117"/>
        <dbReference type="ChEBI" id="CHEBI:29071"/>
        <dbReference type="EC" id="5.3.1.17"/>
    </reaction>
</comment>
<dbReference type="EC" id="5.3.1.17" evidence="5"/>
<dbReference type="Gene3D" id="2.60.120.520">
    <property type="entry name" value="pectin degrading enzyme 5-keto 4- deoxyuronate isomerase, domain 1"/>
    <property type="match status" value="1"/>
</dbReference>
<dbReference type="InterPro" id="IPR027449">
    <property type="entry name" value="KduI_N"/>
</dbReference>
<evidence type="ECO:0000256" key="1">
    <source>
        <dbReference type="ARBA" id="ARBA00000552"/>
    </source>
</evidence>
<evidence type="ECO:0000256" key="8">
    <source>
        <dbReference type="ARBA" id="ARBA00023235"/>
    </source>
</evidence>
<comment type="similarity">
    <text evidence="4">Belongs to the KduI family.</text>
</comment>
<dbReference type="GO" id="GO:0019698">
    <property type="term" value="P:D-galacturonate catabolic process"/>
    <property type="evidence" value="ECO:0007669"/>
    <property type="project" value="TreeGrafter"/>
</dbReference>
<evidence type="ECO:0000313" key="9">
    <source>
        <dbReference type="EMBL" id="KLI64121.1"/>
    </source>
</evidence>
<comment type="pathway">
    <text evidence="3">Glycan metabolism; pectin degradation; 2-dehydro-3-deoxy-D-gluconate from pectin: step 4/5.</text>
</comment>
<keyword evidence="10" id="KW-1185">Reference proteome</keyword>
<evidence type="ECO:0000256" key="7">
    <source>
        <dbReference type="ARBA" id="ARBA00022833"/>
    </source>
</evidence>